<reference evidence="2 3" key="1">
    <citation type="journal article" date="2016" name="Appl. Environ. Microbiol.">
        <title>Lack of Overt Genome Reduction in the Bryostatin-Producing Bryozoan Symbiont "Candidatus Endobugula sertula".</title>
        <authorList>
            <person name="Miller I.J."/>
            <person name="Vanee N."/>
            <person name="Fong S.S."/>
            <person name="Lim-Fong G.E."/>
            <person name="Kwan J.C."/>
        </authorList>
    </citation>
    <scope>NUCLEOTIDE SEQUENCE [LARGE SCALE GENOMIC DNA]</scope>
    <source>
        <strain evidence="2">AB1-4</strain>
    </source>
</reference>
<accession>A0A1D2QU09</accession>
<organism evidence="2 3">
    <name type="scientific">Candidatus Endobugula sertula</name>
    <name type="common">Bugula neritina bacterial symbiont</name>
    <dbReference type="NCBI Taxonomy" id="62101"/>
    <lineage>
        <taxon>Bacteria</taxon>
        <taxon>Pseudomonadati</taxon>
        <taxon>Pseudomonadota</taxon>
        <taxon>Gammaproteobacteria</taxon>
        <taxon>Cellvibrionales</taxon>
        <taxon>Cellvibrionaceae</taxon>
        <taxon>Candidatus Endobugula</taxon>
    </lineage>
</organism>
<sequence length="449" mass="51144">MEALTIQQLSRLYHLTPSQRDLEQRFNQMINELVHERLENALIQRGIDHHGEVCVRLVHVPLHFNRDQSQAQIISHWTDLLAQQIRKIVDMGGTNVIHYPSRMHGLLDFAQEISCFRVERTWAWRQLGLISLPDPMSLEQARSELVKALCQHATLIMPILVRLAQSKQLLSFLTRLRSDELASLLQHILQVATVNKQWWTWSWNHLAQAAPIDNTPHDDSDTMLQQSNIVRYLTESSLVTALANAVKNRPLLNKRFWSLLIALEVEPYIFSRNTNIIASALMHIAGILPCLSDPEDQVIASFAVTNKYHLSLSNTDIYFDQYHSVSKKQRDHCHDLQEDVIAANQISTDSVQKPAPCSTDKIIDKPDRQKQQSSITKMTLSEKSSHKSLVDTPDIGELPHNTLDANELSTITDNSGVDIGIIADQQQLPDIYQKTASSVWGGYFIYCRC</sequence>
<name>A0A1D2QU09_9GAMM</name>
<dbReference type="AlphaFoldDB" id="A0A1D2QU09"/>
<dbReference type="Proteomes" id="UP000242502">
    <property type="component" value="Unassembled WGS sequence"/>
</dbReference>
<comment type="caution">
    <text evidence="2">The sequence shown here is derived from an EMBL/GenBank/DDBJ whole genome shotgun (WGS) entry which is preliminary data.</text>
</comment>
<evidence type="ECO:0000313" key="3">
    <source>
        <dbReference type="Proteomes" id="UP000242502"/>
    </source>
</evidence>
<evidence type="ECO:0000256" key="1">
    <source>
        <dbReference type="SAM" id="MobiDB-lite"/>
    </source>
</evidence>
<protein>
    <submittedName>
        <fullName evidence="2">Uncharacterized protein</fullName>
    </submittedName>
</protein>
<feature type="compositionally biased region" description="Polar residues" evidence="1">
    <location>
        <begin position="371"/>
        <end position="382"/>
    </location>
</feature>
<evidence type="ECO:0000313" key="2">
    <source>
        <dbReference type="EMBL" id="ODS25048.1"/>
    </source>
</evidence>
<dbReference type="EMBL" id="MDLC01000002">
    <property type="protein sequence ID" value="ODS25048.1"/>
    <property type="molecule type" value="Genomic_DNA"/>
</dbReference>
<proteinExistence type="predicted"/>
<gene>
    <name evidence="2" type="ORF">AB835_00650</name>
</gene>
<feature type="compositionally biased region" description="Basic and acidic residues" evidence="1">
    <location>
        <begin position="361"/>
        <end position="370"/>
    </location>
</feature>
<dbReference type="STRING" id="62101.AB835_00650"/>
<feature type="region of interest" description="Disordered" evidence="1">
    <location>
        <begin position="351"/>
        <end position="401"/>
    </location>
</feature>